<dbReference type="RefSeq" id="WP_199115151.1">
    <property type="nucleotide sequence ID" value="NZ_JAELVQ010000011.1"/>
</dbReference>
<dbReference type="InterPro" id="IPR006860">
    <property type="entry name" value="FecR"/>
</dbReference>
<dbReference type="PANTHER" id="PTHR30273:SF2">
    <property type="entry name" value="PROTEIN FECR"/>
    <property type="match status" value="1"/>
</dbReference>
<keyword evidence="1" id="KW-0812">Transmembrane</keyword>
<evidence type="ECO:0000259" key="3">
    <source>
        <dbReference type="Pfam" id="PF16344"/>
    </source>
</evidence>
<dbReference type="Gene3D" id="3.55.50.30">
    <property type="match status" value="1"/>
</dbReference>
<dbReference type="Proteomes" id="UP000610931">
    <property type="component" value="Unassembled WGS sequence"/>
</dbReference>
<evidence type="ECO:0000259" key="2">
    <source>
        <dbReference type="Pfam" id="PF04773"/>
    </source>
</evidence>
<feature type="domain" description="FecR protein" evidence="2">
    <location>
        <begin position="190"/>
        <end position="284"/>
    </location>
</feature>
<dbReference type="Gene3D" id="2.60.120.1440">
    <property type="match status" value="1"/>
</dbReference>
<evidence type="ECO:0000256" key="1">
    <source>
        <dbReference type="SAM" id="Phobius"/>
    </source>
</evidence>
<dbReference type="FunFam" id="2.60.120.1440:FF:000001">
    <property type="entry name" value="Putative anti-sigma factor"/>
    <property type="match status" value="1"/>
</dbReference>
<feature type="transmembrane region" description="Helical" evidence="1">
    <location>
        <begin position="91"/>
        <end position="109"/>
    </location>
</feature>
<protein>
    <submittedName>
        <fullName evidence="4">FecR family protein</fullName>
    </submittedName>
</protein>
<dbReference type="GO" id="GO:0016989">
    <property type="term" value="F:sigma factor antagonist activity"/>
    <property type="evidence" value="ECO:0007669"/>
    <property type="project" value="TreeGrafter"/>
</dbReference>
<feature type="domain" description="Protein FecR C-terminal" evidence="3">
    <location>
        <begin position="328"/>
        <end position="394"/>
    </location>
</feature>
<dbReference type="InterPro" id="IPR012373">
    <property type="entry name" value="Ferrdict_sens_TM"/>
</dbReference>
<dbReference type="Pfam" id="PF04773">
    <property type="entry name" value="FecR"/>
    <property type="match status" value="1"/>
</dbReference>
<accession>A0A8J7IHF1</accession>
<sequence length="406" mass="46934">MSKKQTPYHISRLIYKSVTQTISKNEKDELLKWMEIESNRRFYHHIAQKSVIEKKKSLYKATNKEIVYKRIVKQIEDKKHKKAVRLKRLNILKYAAVFIIFLTAGTWVYNRSFNETIITENAIKNIKPGYEKATLVLSDGTTIDLEEHKNELIASSNTAEIQNTDKGLVYNIVGKKVPINNIPQALKYNTLRVPVGGMYQVTLPDGTKAWLNSATSLKYPERFDGEQRIVELEGEAYFEVTKSLKEFIVKTNTADITVLGTQFNVSAYANDSYFSSTLVEGMVRLSSESSSNSVILSPNQRAILNHNDTTFNISQVDTEIYTAWKEGKFYFERERLDNILTRVSRWYNIDVVFENDYLKDQTFTGVVLKNKTIDNLLDMISKTTRINYTITKNKTNDKYELKLTRD</sequence>
<dbReference type="EMBL" id="JAELVQ010000011">
    <property type="protein sequence ID" value="MBJ6368388.1"/>
    <property type="molecule type" value="Genomic_DNA"/>
</dbReference>
<dbReference type="PANTHER" id="PTHR30273">
    <property type="entry name" value="PERIPLASMIC SIGNAL SENSOR AND SIGMA FACTOR ACTIVATOR FECR-RELATED"/>
    <property type="match status" value="1"/>
</dbReference>
<keyword evidence="1" id="KW-1133">Transmembrane helix</keyword>
<evidence type="ECO:0000313" key="4">
    <source>
        <dbReference type="EMBL" id="MBJ6368388.1"/>
    </source>
</evidence>
<keyword evidence="1" id="KW-0472">Membrane</keyword>
<dbReference type="AlphaFoldDB" id="A0A8J7IHF1"/>
<dbReference type="Pfam" id="PF16344">
    <property type="entry name" value="FecR_C"/>
    <property type="match status" value="1"/>
</dbReference>
<reference evidence="4" key="1">
    <citation type="submission" date="2020-12" db="EMBL/GenBank/DDBJ databases">
        <title>Snuella sp. nov., isolated from sediment in Incheon.</title>
        <authorList>
            <person name="Kim W."/>
        </authorList>
    </citation>
    <scope>NUCLEOTIDE SEQUENCE</scope>
    <source>
        <strain evidence="4">CAU 1569</strain>
    </source>
</reference>
<organism evidence="4 5">
    <name type="scientific">Snuella sedimenti</name>
    <dbReference type="NCBI Taxonomy" id="2798802"/>
    <lineage>
        <taxon>Bacteria</taxon>
        <taxon>Pseudomonadati</taxon>
        <taxon>Bacteroidota</taxon>
        <taxon>Flavobacteriia</taxon>
        <taxon>Flavobacteriales</taxon>
        <taxon>Flavobacteriaceae</taxon>
        <taxon>Snuella</taxon>
    </lineage>
</organism>
<keyword evidence="5" id="KW-1185">Reference proteome</keyword>
<name>A0A8J7IHF1_9FLAO</name>
<evidence type="ECO:0000313" key="5">
    <source>
        <dbReference type="Proteomes" id="UP000610931"/>
    </source>
</evidence>
<proteinExistence type="predicted"/>
<comment type="caution">
    <text evidence="4">The sequence shown here is derived from an EMBL/GenBank/DDBJ whole genome shotgun (WGS) entry which is preliminary data.</text>
</comment>
<gene>
    <name evidence="4" type="ORF">JF259_09850</name>
</gene>
<dbReference type="InterPro" id="IPR032508">
    <property type="entry name" value="FecR_C"/>
</dbReference>